<dbReference type="SUPFAM" id="SSF103190">
    <property type="entry name" value="Sensory domain-like"/>
    <property type="match status" value="1"/>
</dbReference>
<dbReference type="SMART" id="SM00267">
    <property type="entry name" value="GGDEF"/>
    <property type="match status" value="1"/>
</dbReference>
<dbReference type="Gene3D" id="3.20.20.450">
    <property type="entry name" value="EAL domain"/>
    <property type="match status" value="1"/>
</dbReference>
<dbReference type="InterPro" id="IPR029787">
    <property type="entry name" value="Nucleotide_cyclase"/>
</dbReference>
<dbReference type="Pfam" id="PF00990">
    <property type="entry name" value="GGDEF"/>
    <property type="match status" value="1"/>
</dbReference>
<feature type="transmembrane region" description="Helical" evidence="2">
    <location>
        <begin position="292"/>
        <end position="311"/>
    </location>
</feature>
<dbReference type="FunFam" id="3.30.70.270:FF:000001">
    <property type="entry name" value="Diguanylate cyclase domain protein"/>
    <property type="match status" value="1"/>
</dbReference>
<reference evidence="5 6" key="1">
    <citation type="submission" date="2019-06" db="EMBL/GenBank/DDBJ databases">
        <title>Sulfurimonas gotlandica sp. nov., a chemoautotrophic and psychrotolerant epsilonproteobacterium isolated from a pelagic redoxcline, and an emended description of the genus Sulfurimonas.</title>
        <authorList>
            <person name="Wang S."/>
            <person name="Jiang L."/>
            <person name="Shao Z."/>
        </authorList>
    </citation>
    <scope>NUCLEOTIDE SEQUENCE [LARGE SCALE GENOMIC DNA]</scope>
    <source>
        <strain evidence="5 6">S2-6</strain>
    </source>
</reference>
<dbReference type="SMART" id="SM00052">
    <property type="entry name" value="EAL"/>
    <property type="match status" value="1"/>
</dbReference>
<dbReference type="KEGG" id="ssei:FJR45_04780"/>
<feature type="domain" description="GGDEF" evidence="4">
    <location>
        <begin position="378"/>
        <end position="510"/>
    </location>
</feature>
<dbReference type="Gene3D" id="3.30.450.20">
    <property type="entry name" value="PAS domain"/>
    <property type="match status" value="1"/>
</dbReference>
<gene>
    <name evidence="5" type="ORF">FJR45_04780</name>
</gene>
<dbReference type="InterPro" id="IPR029150">
    <property type="entry name" value="dCache_3"/>
</dbReference>
<dbReference type="SUPFAM" id="SSF141868">
    <property type="entry name" value="EAL domain-like"/>
    <property type="match status" value="1"/>
</dbReference>
<keyword evidence="2" id="KW-0812">Transmembrane</keyword>
<evidence type="ECO:0000256" key="1">
    <source>
        <dbReference type="ARBA" id="ARBA00051114"/>
    </source>
</evidence>
<dbReference type="Pfam" id="PF14827">
    <property type="entry name" value="dCache_3"/>
    <property type="match status" value="1"/>
</dbReference>
<evidence type="ECO:0000256" key="2">
    <source>
        <dbReference type="SAM" id="Phobius"/>
    </source>
</evidence>
<dbReference type="Gene3D" id="3.30.70.270">
    <property type="match status" value="1"/>
</dbReference>
<dbReference type="EMBL" id="CP041235">
    <property type="protein sequence ID" value="QOP43297.1"/>
    <property type="molecule type" value="Genomic_DNA"/>
</dbReference>
<dbReference type="FunFam" id="3.20.20.450:FF:000001">
    <property type="entry name" value="Cyclic di-GMP phosphodiesterase yahA"/>
    <property type="match status" value="1"/>
</dbReference>
<evidence type="ECO:0000313" key="6">
    <source>
        <dbReference type="Proteomes" id="UP000593719"/>
    </source>
</evidence>
<keyword evidence="2" id="KW-0472">Membrane</keyword>
<dbReference type="InterPro" id="IPR043128">
    <property type="entry name" value="Rev_trsase/Diguanyl_cyclase"/>
</dbReference>
<dbReference type="InterPro" id="IPR000160">
    <property type="entry name" value="GGDEF_dom"/>
</dbReference>
<evidence type="ECO:0000259" key="3">
    <source>
        <dbReference type="PROSITE" id="PS50883"/>
    </source>
</evidence>
<dbReference type="Pfam" id="PF00563">
    <property type="entry name" value="EAL"/>
    <property type="match status" value="1"/>
</dbReference>
<feature type="domain" description="EAL" evidence="3">
    <location>
        <begin position="519"/>
        <end position="773"/>
    </location>
</feature>
<keyword evidence="2" id="KW-1133">Transmembrane helix</keyword>
<keyword evidence="6" id="KW-1185">Reference proteome</keyword>
<dbReference type="NCBIfam" id="TIGR00254">
    <property type="entry name" value="GGDEF"/>
    <property type="match status" value="1"/>
</dbReference>
<dbReference type="CDD" id="cd01949">
    <property type="entry name" value="GGDEF"/>
    <property type="match status" value="1"/>
</dbReference>
<comment type="catalytic activity">
    <reaction evidence="1">
        <text>3',3'-c-di-GMP + H2O = 5'-phosphoguanylyl(3'-&gt;5')guanosine + H(+)</text>
        <dbReference type="Rhea" id="RHEA:24902"/>
        <dbReference type="ChEBI" id="CHEBI:15377"/>
        <dbReference type="ChEBI" id="CHEBI:15378"/>
        <dbReference type="ChEBI" id="CHEBI:58754"/>
        <dbReference type="ChEBI" id="CHEBI:58805"/>
        <dbReference type="EC" id="3.1.4.52"/>
    </reaction>
    <physiologicalReaction direction="left-to-right" evidence="1">
        <dbReference type="Rhea" id="RHEA:24903"/>
    </physiologicalReaction>
</comment>
<evidence type="ECO:0000259" key="4">
    <source>
        <dbReference type="PROSITE" id="PS50887"/>
    </source>
</evidence>
<dbReference type="PROSITE" id="PS50887">
    <property type="entry name" value="GGDEF"/>
    <property type="match status" value="1"/>
</dbReference>
<dbReference type="GO" id="GO:0071732">
    <property type="term" value="P:cellular response to nitric oxide"/>
    <property type="evidence" value="ECO:0007669"/>
    <property type="project" value="UniProtKB-ARBA"/>
</dbReference>
<organism evidence="5 6">
    <name type="scientific">Sulfurimonas sediminis</name>
    <dbReference type="NCBI Taxonomy" id="2590020"/>
    <lineage>
        <taxon>Bacteria</taxon>
        <taxon>Pseudomonadati</taxon>
        <taxon>Campylobacterota</taxon>
        <taxon>Epsilonproteobacteria</taxon>
        <taxon>Campylobacterales</taxon>
        <taxon>Sulfurimonadaceae</taxon>
        <taxon>Sulfurimonas</taxon>
    </lineage>
</organism>
<proteinExistence type="predicted"/>
<dbReference type="CDD" id="cd01948">
    <property type="entry name" value="EAL"/>
    <property type="match status" value="1"/>
</dbReference>
<sequence length="776" mass="89208">MTQFLRIIVIAVLLITVFLTGSYLYVTNKVETLKNEKYFEVSRDMKNKLQSLIKEKSEAILLVTLALSANQNIKDALKQKNHSSLEIDNLITTLQRYSSLKNIWIQFISPEGRSIYRSWSDKSGDELSFARQDVKQLINNPKVISTISTGKFDMTFKAMVPIYEKGKFIGIVETIAKFYSISEKMKRSGNDLLIVVDKSYKKQLSEAYSNTFVENYYIVNPFKSDKLLEIVKSSSITKYLDIPAYIVDKEHSLLITTLRLPDLNAKPMGYFIIAKDLRLIDLSDIQQAKNSILEVTLLIFLLIIVFLYYVYNVNYKRFIEEQNEILEQSVEEKTKELELQSNILRFIAHHDHLTQLPNKVLLLDRIEEAIKHYKSTGEQLSIFFLDLDSFKDVNDTYGHEVGDELLLEITKRLQKCIKNDDTLARLGGDEFAILHRNTTHFSMINLIESILIQMKKPFNIKNIEIYTTFSIGVALYPQDAKKASQLLRNAETAMYKAKDSGKNTYQFYEKKMTEMALQKIQLDADIRKALKNREFVSYFQPKIDARNGKIVGLEALIRWIHPQKGLINPNDFIPFCEETGLILEIDKYMLTHAIKQILKWQQKGLEFGKVSVNVSTKKIESSNYIEELSYTVESLQFDTALLELEILEGQIMKDPQKSIDILNKIQNLGISVSIDDFGTGYSSLSYLKKLPVNKIKIDRSFIIDVPKNKDDVAIVKTIISLAKNLGLQIIAEGVETKEQLDFLVQEGCYDIQGYYFSKPLPVDECEAFIISKNRGV</sequence>
<dbReference type="InterPro" id="IPR029151">
    <property type="entry name" value="Sensor-like_sf"/>
</dbReference>
<dbReference type="PANTHER" id="PTHR44757">
    <property type="entry name" value="DIGUANYLATE CYCLASE DGCP"/>
    <property type="match status" value="1"/>
</dbReference>
<dbReference type="InterPro" id="IPR052155">
    <property type="entry name" value="Biofilm_reg_signaling"/>
</dbReference>
<dbReference type="PROSITE" id="PS50883">
    <property type="entry name" value="EAL"/>
    <property type="match status" value="1"/>
</dbReference>
<evidence type="ECO:0000313" key="5">
    <source>
        <dbReference type="EMBL" id="QOP43297.1"/>
    </source>
</evidence>
<dbReference type="GO" id="GO:0071111">
    <property type="term" value="F:cyclic-guanylate-specific phosphodiesterase activity"/>
    <property type="evidence" value="ECO:0007669"/>
    <property type="project" value="UniProtKB-EC"/>
</dbReference>
<name>A0A7M1B0K7_9BACT</name>
<dbReference type="AlphaFoldDB" id="A0A7M1B0K7"/>
<accession>A0A7M1B0K7</accession>
<protein>
    <submittedName>
        <fullName evidence="5">EAL domain-containing protein</fullName>
    </submittedName>
</protein>
<dbReference type="PANTHER" id="PTHR44757:SF2">
    <property type="entry name" value="BIOFILM ARCHITECTURE MAINTENANCE PROTEIN MBAA"/>
    <property type="match status" value="1"/>
</dbReference>
<dbReference type="InterPro" id="IPR035919">
    <property type="entry name" value="EAL_sf"/>
</dbReference>
<feature type="transmembrane region" description="Helical" evidence="2">
    <location>
        <begin position="6"/>
        <end position="26"/>
    </location>
</feature>
<dbReference type="RefSeq" id="WP_193151588.1">
    <property type="nucleotide sequence ID" value="NZ_CP041235.1"/>
</dbReference>
<dbReference type="Proteomes" id="UP000593719">
    <property type="component" value="Chromosome"/>
</dbReference>
<dbReference type="SUPFAM" id="SSF55073">
    <property type="entry name" value="Nucleotide cyclase"/>
    <property type="match status" value="1"/>
</dbReference>
<dbReference type="InterPro" id="IPR001633">
    <property type="entry name" value="EAL_dom"/>
</dbReference>